<dbReference type="InterPro" id="IPR036249">
    <property type="entry name" value="Thioredoxin-like_sf"/>
</dbReference>
<sequence length="203" mass="22608">MIEFFFDCSSPWTYLAWHNIQPLAKEFGAEIIWRPILVGGIFNTVNPSVYAQREKPVPLKARYMKKDLADWARSAGLAIKMPPTVFPVNSVKAMRGCIWLGNETMVPFARAVFEAYWGDDKDISQDAVLTGICGKVGIDPAKFLAGIGDQAIKDQLKANTEEVMARGGFGSPTIYVDKTDMYFGNDRLPLIREALTRLKARAA</sequence>
<reference evidence="4" key="1">
    <citation type="journal article" date="2021" name="ISME J.">
        <title>Evolutionary origin and ecological implication of a unique nif island in free-living Bradyrhizobium lineages.</title>
        <authorList>
            <person name="Tao J."/>
        </authorList>
    </citation>
    <scope>NUCLEOTIDE SEQUENCE [LARGE SCALE GENOMIC DNA]</scope>
    <source>
        <strain evidence="4">SZCCT0434</strain>
    </source>
</reference>
<evidence type="ECO:0000313" key="4">
    <source>
        <dbReference type="Proteomes" id="UP001315278"/>
    </source>
</evidence>
<comment type="caution">
    <text evidence="3">The sequence shown here is derived from an EMBL/GenBank/DDBJ whole genome shotgun (WGS) entry which is preliminary data.</text>
</comment>
<dbReference type="Pfam" id="PF01323">
    <property type="entry name" value="DSBA"/>
    <property type="match status" value="1"/>
</dbReference>
<dbReference type="CDD" id="cd03022">
    <property type="entry name" value="DsbA_HCCA_Iso"/>
    <property type="match status" value="1"/>
</dbReference>
<dbReference type="GO" id="GO:0016853">
    <property type="term" value="F:isomerase activity"/>
    <property type="evidence" value="ECO:0007669"/>
    <property type="project" value="UniProtKB-KW"/>
</dbReference>
<gene>
    <name evidence="3" type="ORF">JQ615_37385</name>
</gene>
<proteinExistence type="inferred from homology"/>
<dbReference type="PANTHER" id="PTHR42943">
    <property type="entry name" value="GLUTATHIONE S-TRANSFERASE KAPPA"/>
    <property type="match status" value="1"/>
</dbReference>
<evidence type="ECO:0000256" key="1">
    <source>
        <dbReference type="PIRNR" id="PIRNR006386"/>
    </source>
</evidence>
<dbReference type="PIRSF" id="PIRSF006386">
    <property type="entry name" value="HCCAis_GSTk"/>
    <property type="match status" value="1"/>
</dbReference>
<dbReference type="Gene3D" id="3.40.30.10">
    <property type="entry name" value="Glutaredoxin"/>
    <property type="match status" value="1"/>
</dbReference>
<dbReference type="Proteomes" id="UP001315278">
    <property type="component" value="Unassembled WGS sequence"/>
</dbReference>
<dbReference type="EMBL" id="JAFCJH010000069">
    <property type="protein sequence ID" value="MBR0801049.1"/>
    <property type="molecule type" value="Genomic_DNA"/>
</dbReference>
<evidence type="ECO:0000259" key="2">
    <source>
        <dbReference type="Pfam" id="PF01323"/>
    </source>
</evidence>
<dbReference type="InterPro" id="IPR051924">
    <property type="entry name" value="GST_Kappa/NadH"/>
</dbReference>
<dbReference type="InterPro" id="IPR001853">
    <property type="entry name" value="DSBA-like_thioredoxin_dom"/>
</dbReference>
<organism evidence="3 4">
    <name type="scientific">Bradyrhizobium jicamae</name>
    <dbReference type="NCBI Taxonomy" id="280332"/>
    <lineage>
        <taxon>Bacteria</taxon>
        <taxon>Pseudomonadati</taxon>
        <taxon>Pseudomonadota</taxon>
        <taxon>Alphaproteobacteria</taxon>
        <taxon>Hyphomicrobiales</taxon>
        <taxon>Nitrobacteraceae</taxon>
        <taxon>Bradyrhizobium</taxon>
    </lineage>
</organism>
<comment type="similarity">
    <text evidence="1">Belongs to the GST superfamily. NadH family.</text>
</comment>
<keyword evidence="1 3" id="KW-0413">Isomerase</keyword>
<dbReference type="EC" id="5.99.1.4" evidence="1"/>
<comment type="catalytic activity">
    <reaction evidence="1">
        <text>2-hydroxychromene-2-carboxylate = (3E)-4-(2-hydroxyphenyl)-2-oxobut-3-enoate</text>
        <dbReference type="Rhea" id="RHEA:27401"/>
        <dbReference type="ChEBI" id="CHEBI:59350"/>
        <dbReference type="ChEBI" id="CHEBI:59353"/>
        <dbReference type="EC" id="5.99.1.4"/>
    </reaction>
</comment>
<dbReference type="InterPro" id="IPR014440">
    <property type="entry name" value="HCCAis_GSTk"/>
</dbReference>
<dbReference type="PANTHER" id="PTHR42943:SF2">
    <property type="entry name" value="GLUTATHIONE S-TRANSFERASE KAPPA 1"/>
    <property type="match status" value="1"/>
</dbReference>
<protein>
    <recommendedName>
        <fullName evidence="1">2-hydroxychromene-2-carboxylate isomerase</fullName>
        <ecNumber evidence="1">5.99.1.4</ecNumber>
    </recommendedName>
</protein>
<feature type="domain" description="DSBA-like thioredoxin" evidence="2">
    <location>
        <begin position="2"/>
        <end position="195"/>
    </location>
</feature>
<evidence type="ECO:0000313" key="3">
    <source>
        <dbReference type="EMBL" id="MBR0801049.1"/>
    </source>
</evidence>
<dbReference type="SUPFAM" id="SSF52833">
    <property type="entry name" value="Thioredoxin-like"/>
    <property type="match status" value="1"/>
</dbReference>
<name>A0ABS5FW20_9BRAD</name>
<keyword evidence="4" id="KW-1185">Reference proteome</keyword>
<dbReference type="RefSeq" id="WP_212398026.1">
    <property type="nucleotide sequence ID" value="NZ_JAFCJH010000069.1"/>
</dbReference>
<dbReference type="InterPro" id="IPR044087">
    <property type="entry name" value="NahD-like"/>
</dbReference>
<accession>A0ABS5FW20</accession>